<gene>
    <name evidence="2" type="ORF">METZ01_LOCUS458163</name>
</gene>
<dbReference type="EMBL" id="UINC01190925">
    <property type="protein sequence ID" value="SVE05309.1"/>
    <property type="molecule type" value="Genomic_DNA"/>
</dbReference>
<reference evidence="2" key="1">
    <citation type="submission" date="2018-05" db="EMBL/GenBank/DDBJ databases">
        <authorList>
            <person name="Lanie J.A."/>
            <person name="Ng W.-L."/>
            <person name="Kazmierczak K.M."/>
            <person name="Andrzejewski T.M."/>
            <person name="Davidsen T.M."/>
            <person name="Wayne K.J."/>
            <person name="Tettelin H."/>
            <person name="Glass J.I."/>
            <person name="Rusch D."/>
            <person name="Podicherti R."/>
            <person name="Tsui H.-C.T."/>
            <person name="Winkler M.E."/>
        </authorList>
    </citation>
    <scope>NUCLEOTIDE SEQUENCE</scope>
</reference>
<protein>
    <submittedName>
        <fullName evidence="2">Uncharacterized protein</fullName>
    </submittedName>
</protein>
<evidence type="ECO:0000313" key="2">
    <source>
        <dbReference type="EMBL" id="SVE05309.1"/>
    </source>
</evidence>
<feature type="region of interest" description="Disordered" evidence="1">
    <location>
        <begin position="79"/>
        <end position="115"/>
    </location>
</feature>
<organism evidence="2">
    <name type="scientific">marine metagenome</name>
    <dbReference type="NCBI Taxonomy" id="408172"/>
    <lineage>
        <taxon>unclassified sequences</taxon>
        <taxon>metagenomes</taxon>
        <taxon>ecological metagenomes</taxon>
    </lineage>
</organism>
<proteinExistence type="predicted"/>
<name>A0A383ACK3_9ZZZZ</name>
<sequence>MCGNNLSPQATFCPQCGHPQVGTELEASNPSGVVDMSGAGLRELMAIIEQNLEILRRTAIHGSGEMKELAVALLQARGQKLEPGNAPKDASEKSRPFDTPMFPKLPGEGDLPAED</sequence>
<accession>A0A383ACK3</accession>
<dbReference type="AlphaFoldDB" id="A0A383ACK3"/>
<evidence type="ECO:0000256" key="1">
    <source>
        <dbReference type="SAM" id="MobiDB-lite"/>
    </source>
</evidence>